<feature type="non-terminal residue" evidence="1">
    <location>
        <position position="242"/>
    </location>
</feature>
<dbReference type="VEuPathDB" id="FungiDB:BCV72DRAFT_212631"/>
<proteinExistence type="predicted"/>
<dbReference type="AlphaFoldDB" id="A0A1X0QVJ1"/>
<protein>
    <recommendedName>
        <fullName evidence="2">Reverse transcriptase domain-containing protein</fullName>
    </recommendedName>
</protein>
<gene>
    <name evidence="1" type="ORF">BCV72DRAFT_212631</name>
</gene>
<evidence type="ECO:0000313" key="1">
    <source>
        <dbReference type="EMBL" id="ORE03776.1"/>
    </source>
</evidence>
<accession>A0A1X0QVJ1</accession>
<dbReference type="OrthoDB" id="2426083at2759"/>
<evidence type="ECO:0008006" key="2">
    <source>
        <dbReference type="Google" id="ProtNLM"/>
    </source>
</evidence>
<organism evidence="1">
    <name type="scientific">Rhizopus microsporus var. microsporus</name>
    <dbReference type="NCBI Taxonomy" id="86635"/>
    <lineage>
        <taxon>Eukaryota</taxon>
        <taxon>Fungi</taxon>
        <taxon>Fungi incertae sedis</taxon>
        <taxon>Mucoromycota</taxon>
        <taxon>Mucoromycotina</taxon>
        <taxon>Mucoromycetes</taxon>
        <taxon>Mucorales</taxon>
        <taxon>Mucorineae</taxon>
        <taxon>Rhizopodaceae</taxon>
        <taxon>Rhizopus</taxon>
    </lineage>
</organism>
<dbReference type="Proteomes" id="UP000242414">
    <property type="component" value="Unassembled WGS sequence"/>
</dbReference>
<name>A0A1X0QVJ1_RHIZD</name>
<sequence>MNYNKTVAFPVSGSSHTEWPTLLQSYGVTQWHDSTSSEPLTYLGYPLLQSPRQRNSFQQRIVEKVSSACNIFKQRSLSIRGRATVLNVLILSSLWHILRVVGINQKTFDTIRKVCREFLGFRIFPSISLDTFQQPLKRGGLGFLEPNCQHLALQYRWLTPLLLNDDPSSFTTLWLRAHLLSLSPLSIVDARLPFLFPSFRKGPLAMNSPGVLPVLFRSFDALFDSGTVLTLLNSSLSERPKV</sequence>
<reference evidence="1" key="1">
    <citation type="journal article" date="2016" name="Proc. Natl. Acad. Sci. U.S.A.">
        <title>Lipid metabolic changes in an early divergent fungus govern the establishment of a mutualistic symbiosis with endobacteria.</title>
        <authorList>
            <person name="Lastovetsky O.A."/>
            <person name="Gaspar M.L."/>
            <person name="Mondo S.J."/>
            <person name="LaButti K.M."/>
            <person name="Sandor L."/>
            <person name="Grigoriev I.V."/>
            <person name="Henry S.A."/>
            <person name="Pawlowska T.E."/>
        </authorList>
    </citation>
    <scope>NUCLEOTIDE SEQUENCE [LARGE SCALE GENOMIC DNA]</scope>
    <source>
        <strain evidence="1">ATCC 52814</strain>
    </source>
</reference>
<dbReference type="EMBL" id="KV921992">
    <property type="protein sequence ID" value="ORE03776.1"/>
    <property type="molecule type" value="Genomic_DNA"/>
</dbReference>